<accession>K4NYB7</accession>
<dbReference type="KEGG" id="vg:41900936"/>
<dbReference type="EMBL" id="JX491653">
    <property type="protein sequence ID" value="AFV50395.1"/>
    <property type="molecule type" value="Genomic_DNA"/>
</dbReference>
<feature type="region of interest" description="Disordered" evidence="1">
    <location>
        <begin position="41"/>
        <end position="66"/>
    </location>
</feature>
<evidence type="ECO:0000256" key="1">
    <source>
        <dbReference type="SAM" id="MobiDB-lite"/>
    </source>
</evidence>
<evidence type="ECO:0000313" key="3">
    <source>
        <dbReference type="EMBL" id="AFV50395.1"/>
    </source>
</evidence>
<proteinExistence type="predicted"/>
<keyword evidence="2" id="KW-0472">Membrane</keyword>
<dbReference type="RefSeq" id="YP_009702136.1">
    <property type="nucleotide sequence ID" value="NC_044939.1"/>
</dbReference>
<evidence type="ECO:0000313" key="4">
    <source>
        <dbReference type="Proteomes" id="UP000232493"/>
    </source>
</evidence>
<sequence length="219" mass="24819">MTNIATAPVMTTADLLPMFVGRDSILQPDTLAKSVTSFAAFTDNDHEPPPKVATYPPPTSNDESASHERRIVLEKLRQYLCEEIEIRRRLYKRNDTVLSVLTWLGIFMALAYALCHTLLASSVILSSISLVVTTSLATMWKISNILSPKGRCHFQIYSLSVMVNDKFNSKLSRFFEDKIITHEEYVNLEADFESYKKTRALIRNSKLNTPSATMMMDVM</sequence>
<name>K4NYB7_9VIRU</name>
<evidence type="ECO:0000256" key="2">
    <source>
        <dbReference type="SAM" id="Phobius"/>
    </source>
</evidence>
<keyword evidence="2" id="KW-1133">Transmembrane helix</keyword>
<protein>
    <submittedName>
        <fullName evidence="3">Uncharacterized protein</fullName>
    </submittedName>
</protein>
<organism evidence="3 4">
    <name type="scientific">Heliothis virescens ascovirus 3g</name>
    <dbReference type="NCBI Taxonomy" id="1246651"/>
    <lineage>
        <taxon>Viruses</taxon>
        <taxon>Varidnaviria</taxon>
        <taxon>Bamfordvirae</taxon>
        <taxon>Nucleocytoviricota</taxon>
        <taxon>Megaviricetes</taxon>
        <taxon>Pimascovirales</taxon>
        <taxon>Pimascovirales incertae sedis</taxon>
        <taxon>Ascoviridae</taxon>
        <taxon>Ascovirus</taxon>
        <taxon>Ascovirus hvav3a</taxon>
    </lineage>
</organism>
<dbReference type="GeneID" id="41900936"/>
<feature type="transmembrane region" description="Helical" evidence="2">
    <location>
        <begin position="120"/>
        <end position="140"/>
    </location>
</feature>
<reference evidence="3 4" key="1">
    <citation type="journal article" date="2012" name="J. Virol.">
        <title>Genomic Sequence of Heliothis virescens Ascovirus 3g Isolated from Spodoptera exigua.</title>
        <authorList>
            <person name="Huang G.H."/>
            <person name="Wang Y.S."/>
            <person name="Wang X."/>
            <person name="Garretson T.A."/>
            <person name="Dai L.Y."/>
            <person name="Zhang C.X."/>
            <person name="Cheng X.W."/>
        </authorList>
    </citation>
    <scope>NUCLEOTIDE SEQUENCE [LARGE SCALE GENOMIC DNA]</scope>
    <source>
        <strain evidence="3">5a</strain>
    </source>
</reference>
<keyword evidence="2" id="KW-0812">Transmembrane</keyword>
<dbReference type="Proteomes" id="UP000232493">
    <property type="component" value="Segment"/>
</dbReference>
<feature type="transmembrane region" description="Helical" evidence="2">
    <location>
        <begin position="96"/>
        <end position="114"/>
    </location>
</feature>